<evidence type="ECO:0000313" key="3">
    <source>
        <dbReference type="Proteomes" id="UP000471120"/>
    </source>
</evidence>
<dbReference type="GO" id="GO:0016787">
    <property type="term" value="F:hydrolase activity"/>
    <property type="evidence" value="ECO:0007669"/>
    <property type="project" value="UniProtKB-KW"/>
</dbReference>
<accession>A0A6P2C9V0</accession>
<dbReference type="Proteomes" id="UP000471120">
    <property type="component" value="Unassembled WGS sequence"/>
</dbReference>
<dbReference type="AlphaFoldDB" id="A0A6P2C9V0"/>
<feature type="domain" description="Metallo-beta-lactamase" evidence="1">
    <location>
        <begin position="33"/>
        <end position="194"/>
    </location>
</feature>
<comment type="caution">
    <text evidence="2">The sequence shown here is derived from an EMBL/GenBank/DDBJ whole genome shotgun (WGS) entry which is preliminary data.</text>
</comment>
<sequence length="266" mass="28101">MTAEHPAYGTLRQVTPLASVVLQDNPGTMTLDGTNTWVLGEPGGDVVVVDPGEHDDEHLGRLLGQGRVVLTLVTHRHHDHTGGVDRFAELTGAPVRSTDPSFLRGGGRAFEPGEEIEAAGVVVTAIPTPGHTADSTSFRVRAANGPRADVVLTGDTILGRGTTVLDDTDGDLGDYLDSLATLAAHGPIPALPGHGPDLPDLEAIARDYRAHREQRLDQVRGALRTLGADASARAVTAHVYSDVDPGLLPVAERSVRVQLDYLRTHS</sequence>
<dbReference type="PANTHER" id="PTHR23131">
    <property type="entry name" value="ENDORIBONUCLEASE LACTB2"/>
    <property type="match status" value="1"/>
</dbReference>
<dbReference type="CDD" id="cd16278">
    <property type="entry name" value="metallo-hydrolase-like_MBL-fold"/>
    <property type="match status" value="1"/>
</dbReference>
<dbReference type="EMBL" id="QRCM01000001">
    <property type="protein sequence ID" value="TXG89325.1"/>
    <property type="molecule type" value="Genomic_DNA"/>
</dbReference>
<evidence type="ECO:0000259" key="1">
    <source>
        <dbReference type="SMART" id="SM00849"/>
    </source>
</evidence>
<dbReference type="InterPro" id="IPR036866">
    <property type="entry name" value="RibonucZ/Hydroxyglut_hydro"/>
</dbReference>
<dbReference type="RefSeq" id="WP_010839619.1">
    <property type="nucleotide sequence ID" value="NZ_QRCM01000001.1"/>
</dbReference>
<name>A0A6P2C9V0_9NOCA</name>
<dbReference type="InterPro" id="IPR001279">
    <property type="entry name" value="Metallo-B-lactamas"/>
</dbReference>
<dbReference type="InterPro" id="IPR050662">
    <property type="entry name" value="Sec-metab_biosynth-thioest"/>
</dbReference>
<reference evidence="2 3" key="1">
    <citation type="submission" date="2018-07" db="EMBL/GenBank/DDBJ databases">
        <title>Genome sequence of Rhodococcus rhodnii ATCC 35071 from Rhodnius prolixus.</title>
        <authorList>
            <person name="Patel V."/>
            <person name="Vogel K.J."/>
        </authorList>
    </citation>
    <scope>NUCLEOTIDE SEQUENCE [LARGE SCALE GENOMIC DNA]</scope>
    <source>
        <strain evidence="2 3">ATCC 35071</strain>
    </source>
</reference>
<organism evidence="2 3">
    <name type="scientific">Rhodococcus rhodnii</name>
    <dbReference type="NCBI Taxonomy" id="38312"/>
    <lineage>
        <taxon>Bacteria</taxon>
        <taxon>Bacillati</taxon>
        <taxon>Actinomycetota</taxon>
        <taxon>Actinomycetes</taxon>
        <taxon>Mycobacteriales</taxon>
        <taxon>Nocardiaceae</taxon>
        <taxon>Rhodococcus</taxon>
    </lineage>
</organism>
<proteinExistence type="predicted"/>
<keyword evidence="2" id="KW-0378">Hydrolase</keyword>
<dbReference type="SMART" id="SM00849">
    <property type="entry name" value="Lactamase_B"/>
    <property type="match status" value="1"/>
</dbReference>
<dbReference type="Gene3D" id="1.10.10.10">
    <property type="entry name" value="Winged helix-like DNA-binding domain superfamily/Winged helix DNA-binding domain"/>
    <property type="match status" value="1"/>
</dbReference>
<protein>
    <submittedName>
        <fullName evidence="2">MBL fold metallo-hydrolase</fullName>
    </submittedName>
</protein>
<dbReference type="InterPro" id="IPR036388">
    <property type="entry name" value="WH-like_DNA-bd_sf"/>
</dbReference>
<dbReference type="SUPFAM" id="SSF56281">
    <property type="entry name" value="Metallo-hydrolase/oxidoreductase"/>
    <property type="match status" value="1"/>
</dbReference>
<gene>
    <name evidence="2" type="ORF">DW322_02550</name>
</gene>
<dbReference type="Gene3D" id="3.60.15.10">
    <property type="entry name" value="Ribonuclease Z/Hydroxyacylglutathione hydrolase-like"/>
    <property type="match status" value="1"/>
</dbReference>
<dbReference type="Pfam" id="PF00753">
    <property type="entry name" value="Lactamase_B"/>
    <property type="match status" value="1"/>
</dbReference>
<dbReference type="PANTHER" id="PTHR23131:SF0">
    <property type="entry name" value="ENDORIBONUCLEASE LACTB2"/>
    <property type="match status" value="1"/>
</dbReference>
<evidence type="ECO:0000313" key="2">
    <source>
        <dbReference type="EMBL" id="TXG89325.1"/>
    </source>
</evidence>